<keyword evidence="3" id="KW-1003">Cell membrane</keyword>
<evidence type="ECO:0000256" key="1">
    <source>
        <dbReference type="ARBA" id="ARBA00004651"/>
    </source>
</evidence>
<dbReference type="InterPro" id="IPR045621">
    <property type="entry name" value="BPD_transp_1_N"/>
</dbReference>
<feature type="transmembrane region" description="Helical" evidence="7">
    <location>
        <begin position="297"/>
        <end position="323"/>
    </location>
</feature>
<comment type="similarity">
    <text evidence="7">Belongs to the binding-protein-dependent transport system permease family.</text>
</comment>
<accession>A0ABV4GMQ6</accession>
<evidence type="ECO:0000259" key="8">
    <source>
        <dbReference type="PROSITE" id="PS50928"/>
    </source>
</evidence>
<reference evidence="9 10" key="1">
    <citation type="submission" date="2024-07" db="EMBL/GenBank/DDBJ databases">
        <title>Genomic Encyclopedia of Type Strains, Phase V (KMG-V): Genome sequencing to study the core and pangenomes of soil and plant-associated prokaryotes.</title>
        <authorList>
            <person name="Whitman W."/>
        </authorList>
    </citation>
    <scope>NUCLEOTIDE SEQUENCE [LARGE SCALE GENOMIC DNA]</scope>
    <source>
        <strain evidence="9 10">USDA 222</strain>
    </source>
</reference>
<dbReference type="SUPFAM" id="SSF161098">
    <property type="entry name" value="MetI-like"/>
    <property type="match status" value="1"/>
</dbReference>
<sequence>MLFALDFFARRLAQGLVLVVLVTMLIFTLLRVVPGDPVRMMLGPMASVSVAEQTAKDMGLRDPIPVQFGRYVAQILTGDFGSSFVRSAQGGSTGGSRGGSTFDAANRASVLGLITTSLPFSLLLAGLAFLFALAIALPIGIAAGLRSGRWPDRLALHLASVLVSLPNVWLALVLIFLVSAKAGWLPAIGYQGPSYAILPAIVLAIELAPTLIRSVSVSVSGNLVEPYVSQGEIRGLSRSRMIVAHVLRNSSIPVLNVLGIQAIGVLLGGLFVVEYVFNYPGVGLLMINAVFQRDFPVIQAIAILACATLVMLNILVDFAAMAIDRRLQY</sequence>
<dbReference type="Pfam" id="PF19300">
    <property type="entry name" value="BPD_transp_1_N"/>
    <property type="match status" value="1"/>
</dbReference>
<evidence type="ECO:0000256" key="6">
    <source>
        <dbReference type="ARBA" id="ARBA00023136"/>
    </source>
</evidence>
<feature type="transmembrane region" description="Helical" evidence="7">
    <location>
        <begin position="154"/>
        <end position="180"/>
    </location>
</feature>
<dbReference type="InterPro" id="IPR035906">
    <property type="entry name" value="MetI-like_sf"/>
</dbReference>
<keyword evidence="5 7" id="KW-1133">Transmembrane helix</keyword>
<dbReference type="Gene3D" id="1.10.3720.10">
    <property type="entry name" value="MetI-like"/>
    <property type="match status" value="1"/>
</dbReference>
<name>A0ABV4GMQ6_9BRAD</name>
<evidence type="ECO:0000256" key="3">
    <source>
        <dbReference type="ARBA" id="ARBA00022475"/>
    </source>
</evidence>
<evidence type="ECO:0000256" key="7">
    <source>
        <dbReference type="RuleBase" id="RU363032"/>
    </source>
</evidence>
<evidence type="ECO:0000256" key="4">
    <source>
        <dbReference type="ARBA" id="ARBA00022692"/>
    </source>
</evidence>
<dbReference type="Proteomes" id="UP001565474">
    <property type="component" value="Unassembled WGS sequence"/>
</dbReference>
<keyword evidence="4 7" id="KW-0812">Transmembrane</keyword>
<keyword evidence="10" id="KW-1185">Reference proteome</keyword>
<keyword evidence="6 7" id="KW-0472">Membrane</keyword>
<dbReference type="CDD" id="cd06261">
    <property type="entry name" value="TM_PBP2"/>
    <property type="match status" value="1"/>
</dbReference>
<dbReference type="PANTHER" id="PTHR43163">
    <property type="entry name" value="DIPEPTIDE TRANSPORT SYSTEM PERMEASE PROTEIN DPPB-RELATED"/>
    <property type="match status" value="1"/>
</dbReference>
<feature type="transmembrane region" description="Helical" evidence="7">
    <location>
        <begin position="254"/>
        <end position="277"/>
    </location>
</feature>
<feature type="transmembrane region" description="Helical" evidence="7">
    <location>
        <begin position="192"/>
        <end position="212"/>
    </location>
</feature>
<feature type="transmembrane region" description="Helical" evidence="7">
    <location>
        <begin position="120"/>
        <end position="142"/>
    </location>
</feature>
<organism evidence="9 10">
    <name type="scientific">Bradyrhizobium yuanmingense</name>
    <dbReference type="NCBI Taxonomy" id="108015"/>
    <lineage>
        <taxon>Bacteria</taxon>
        <taxon>Pseudomonadati</taxon>
        <taxon>Pseudomonadota</taxon>
        <taxon>Alphaproteobacteria</taxon>
        <taxon>Hyphomicrobiales</taxon>
        <taxon>Nitrobacteraceae</taxon>
        <taxon>Bradyrhizobium</taxon>
    </lineage>
</organism>
<evidence type="ECO:0000313" key="9">
    <source>
        <dbReference type="EMBL" id="MEY9472163.1"/>
    </source>
</evidence>
<proteinExistence type="inferred from homology"/>
<feature type="domain" description="ABC transmembrane type-1" evidence="8">
    <location>
        <begin position="118"/>
        <end position="316"/>
    </location>
</feature>
<comment type="subcellular location">
    <subcellularLocation>
        <location evidence="1 7">Cell membrane</location>
        <topology evidence="1 7">Multi-pass membrane protein</topology>
    </subcellularLocation>
</comment>
<gene>
    <name evidence="9" type="ORF">ABH992_004562</name>
</gene>
<dbReference type="EMBL" id="JBGBZN010000002">
    <property type="protein sequence ID" value="MEY9472163.1"/>
    <property type="molecule type" value="Genomic_DNA"/>
</dbReference>
<evidence type="ECO:0000256" key="2">
    <source>
        <dbReference type="ARBA" id="ARBA00022448"/>
    </source>
</evidence>
<evidence type="ECO:0000313" key="10">
    <source>
        <dbReference type="Proteomes" id="UP001565474"/>
    </source>
</evidence>
<dbReference type="Pfam" id="PF00528">
    <property type="entry name" value="BPD_transp_1"/>
    <property type="match status" value="1"/>
</dbReference>
<dbReference type="PROSITE" id="PS50928">
    <property type="entry name" value="ABC_TM1"/>
    <property type="match status" value="1"/>
</dbReference>
<protein>
    <submittedName>
        <fullName evidence="9">ABC-type dipeptide/oligopeptide/nickel transport system permease component</fullName>
    </submittedName>
</protein>
<feature type="transmembrane region" description="Helical" evidence="7">
    <location>
        <begin position="12"/>
        <end position="33"/>
    </location>
</feature>
<dbReference type="PANTHER" id="PTHR43163:SF6">
    <property type="entry name" value="DIPEPTIDE TRANSPORT SYSTEM PERMEASE PROTEIN DPPB-RELATED"/>
    <property type="match status" value="1"/>
</dbReference>
<comment type="caution">
    <text evidence="9">The sequence shown here is derived from an EMBL/GenBank/DDBJ whole genome shotgun (WGS) entry which is preliminary data.</text>
</comment>
<evidence type="ECO:0000256" key="5">
    <source>
        <dbReference type="ARBA" id="ARBA00022989"/>
    </source>
</evidence>
<dbReference type="InterPro" id="IPR000515">
    <property type="entry name" value="MetI-like"/>
</dbReference>
<keyword evidence="2 7" id="KW-0813">Transport</keyword>